<reference evidence="1 2" key="1">
    <citation type="submission" date="2018-08" db="EMBL/GenBank/DDBJ databases">
        <title>Verrucosispora craniellae sp. nov., isolated from a marine sponge in the South China Sea.</title>
        <authorList>
            <person name="Li L."/>
            <person name="Lin H.W."/>
        </authorList>
    </citation>
    <scope>NUCLEOTIDE SEQUENCE [LARGE SCALE GENOMIC DNA]</scope>
    <source>
        <strain evidence="1 2">LHW63014</strain>
    </source>
</reference>
<name>A0A372FVX9_9ACTN</name>
<accession>A0A372FVX9</accession>
<evidence type="ECO:0000313" key="2">
    <source>
        <dbReference type="Proteomes" id="UP000262621"/>
    </source>
</evidence>
<dbReference type="OrthoDB" id="3695445at2"/>
<comment type="caution">
    <text evidence="1">The sequence shown here is derived from an EMBL/GenBank/DDBJ whole genome shotgun (WGS) entry which is preliminary data.</text>
</comment>
<dbReference type="Proteomes" id="UP000262621">
    <property type="component" value="Unassembled WGS sequence"/>
</dbReference>
<dbReference type="EMBL" id="QVFU01000026">
    <property type="protein sequence ID" value="RFS44670.1"/>
    <property type="molecule type" value="Genomic_DNA"/>
</dbReference>
<evidence type="ECO:0000313" key="1">
    <source>
        <dbReference type="EMBL" id="RFS44670.1"/>
    </source>
</evidence>
<sequence>MGRVRTVVAVAGVLGGAAARTARAVVARRWAARGRGRDGDRAGHWQVVTVDRPPEQVLPVRGWPEPLRRLDGSVDVALRAAPGGRGVELAARPRPDATPSGFAAHLVGDDPKLLVRRTLWQVKQLVEAGEVLRADRLPTDRPARPPG</sequence>
<organism evidence="1 2">
    <name type="scientific">Micromonospora craniellae</name>
    <dbReference type="NCBI Taxonomy" id="2294034"/>
    <lineage>
        <taxon>Bacteria</taxon>
        <taxon>Bacillati</taxon>
        <taxon>Actinomycetota</taxon>
        <taxon>Actinomycetes</taxon>
        <taxon>Micromonosporales</taxon>
        <taxon>Micromonosporaceae</taxon>
        <taxon>Micromonospora</taxon>
    </lineage>
</organism>
<keyword evidence="2" id="KW-1185">Reference proteome</keyword>
<dbReference type="Gene3D" id="3.30.530.20">
    <property type="match status" value="1"/>
</dbReference>
<protein>
    <submittedName>
        <fullName evidence="1">Uncharacterized protein</fullName>
    </submittedName>
</protein>
<dbReference type="RefSeq" id="WP_117229752.1">
    <property type="nucleotide sequence ID" value="NZ_CP061725.1"/>
</dbReference>
<gene>
    <name evidence="1" type="ORF">D0Q02_21100</name>
</gene>
<proteinExistence type="predicted"/>
<dbReference type="AlphaFoldDB" id="A0A372FVX9"/>
<dbReference type="InterPro" id="IPR023393">
    <property type="entry name" value="START-like_dom_sf"/>
</dbReference>